<protein>
    <submittedName>
        <fullName evidence="6">TetR family transcriptional regulator</fullName>
    </submittedName>
</protein>
<feature type="domain" description="HTH tetR-type" evidence="5">
    <location>
        <begin position="9"/>
        <end position="69"/>
    </location>
</feature>
<dbReference type="PROSITE" id="PS50977">
    <property type="entry name" value="HTH_TETR_2"/>
    <property type="match status" value="1"/>
</dbReference>
<dbReference type="InterPro" id="IPR001647">
    <property type="entry name" value="HTH_TetR"/>
</dbReference>
<keyword evidence="7" id="KW-1185">Reference proteome</keyword>
<evidence type="ECO:0000256" key="4">
    <source>
        <dbReference type="PROSITE-ProRule" id="PRU00335"/>
    </source>
</evidence>
<organism evidence="6 7">
    <name type="scientific">Panacagrimonas perspica</name>
    <dbReference type="NCBI Taxonomy" id="381431"/>
    <lineage>
        <taxon>Bacteria</taxon>
        <taxon>Pseudomonadati</taxon>
        <taxon>Pseudomonadota</taxon>
        <taxon>Gammaproteobacteria</taxon>
        <taxon>Nevskiales</taxon>
        <taxon>Nevskiaceae</taxon>
        <taxon>Panacagrimonas</taxon>
    </lineage>
</organism>
<keyword evidence="2 4" id="KW-0238">DNA-binding</keyword>
<dbReference type="PRINTS" id="PR00455">
    <property type="entry name" value="HTHTETR"/>
</dbReference>
<dbReference type="InterPro" id="IPR009057">
    <property type="entry name" value="Homeodomain-like_sf"/>
</dbReference>
<proteinExistence type="predicted"/>
<dbReference type="GO" id="GO:0003677">
    <property type="term" value="F:DNA binding"/>
    <property type="evidence" value="ECO:0007669"/>
    <property type="project" value="UniProtKB-UniRule"/>
</dbReference>
<evidence type="ECO:0000256" key="2">
    <source>
        <dbReference type="ARBA" id="ARBA00023125"/>
    </source>
</evidence>
<comment type="caution">
    <text evidence="6">The sequence shown here is derived from an EMBL/GenBank/DDBJ whole genome shotgun (WGS) entry which is preliminary data.</text>
</comment>
<evidence type="ECO:0000313" key="7">
    <source>
        <dbReference type="Proteomes" id="UP000295341"/>
    </source>
</evidence>
<name>A0A4S3K2Q6_9GAMM</name>
<dbReference type="Proteomes" id="UP000295341">
    <property type="component" value="Unassembled WGS sequence"/>
</dbReference>
<dbReference type="InterPro" id="IPR036271">
    <property type="entry name" value="Tet_transcr_reg_TetR-rel_C_sf"/>
</dbReference>
<evidence type="ECO:0000313" key="6">
    <source>
        <dbReference type="EMBL" id="TDU28883.1"/>
    </source>
</evidence>
<evidence type="ECO:0000256" key="1">
    <source>
        <dbReference type="ARBA" id="ARBA00023015"/>
    </source>
</evidence>
<accession>A0A4S3K2Q6</accession>
<dbReference type="Gene3D" id="1.10.10.60">
    <property type="entry name" value="Homeodomain-like"/>
    <property type="match status" value="1"/>
</dbReference>
<dbReference type="SUPFAM" id="SSF48498">
    <property type="entry name" value="Tetracyclin repressor-like, C-terminal domain"/>
    <property type="match status" value="1"/>
</dbReference>
<dbReference type="PANTHER" id="PTHR47506">
    <property type="entry name" value="TRANSCRIPTIONAL REGULATORY PROTEIN"/>
    <property type="match status" value="1"/>
</dbReference>
<dbReference type="Pfam" id="PF00440">
    <property type="entry name" value="TetR_N"/>
    <property type="match status" value="1"/>
</dbReference>
<dbReference type="EMBL" id="SOBT01000009">
    <property type="protein sequence ID" value="TDU28883.1"/>
    <property type="molecule type" value="Genomic_DNA"/>
</dbReference>
<gene>
    <name evidence="6" type="ORF">DFR24_3263</name>
</gene>
<evidence type="ECO:0000259" key="5">
    <source>
        <dbReference type="PROSITE" id="PS50977"/>
    </source>
</evidence>
<dbReference type="Gene3D" id="1.10.357.10">
    <property type="entry name" value="Tetracycline Repressor, domain 2"/>
    <property type="match status" value="1"/>
</dbReference>
<sequence>MRYSPDHKAATRERVLREAATALREHGTAGVSVADIMKRAGLTHGGFYAHFESKDDMIGHAVEYMFDQRYATVLSYEGLKDPGEALAAFVDDYLSLDHRDRPETGCPIPALSAELSRMESGACLQFRNGYERLVVRMSKLLRPAHGANATPLTKSALAEMVGSLVVARALPDPESANFLKNARSQVKSRLGSGRKKAS</sequence>
<dbReference type="PANTHER" id="PTHR47506:SF7">
    <property type="entry name" value="TRANSCRIPTIONAL REGULATORY PROTEIN"/>
    <property type="match status" value="1"/>
</dbReference>
<reference evidence="6 7" key="1">
    <citation type="submission" date="2019-03" db="EMBL/GenBank/DDBJ databases">
        <title>Genomic Encyclopedia of Type Strains, Phase IV (KMG-IV): sequencing the most valuable type-strain genomes for metagenomic binning, comparative biology and taxonomic classification.</title>
        <authorList>
            <person name="Goeker M."/>
        </authorList>
    </citation>
    <scope>NUCLEOTIDE SEQUENCE [LARGE SCALE GENOMIC DNA]</scope>
    <source>
        <strain evidence="6 7">DSM 26377</strain>
    </source>
</reference>
<evidence type="ECO:0000256" key="3">
    <source>
        <dbReference type="ARBA" id="ARBA00023163"/>
    </source>
</evidence>
<keyword evidence="3" id="KW-0804">Transcription</keyword>
<keyword evidence="1" id="KW-0805">Transcription regulation</keyword>
<dbReference type="RefSeq" id="WP_162851252.1">
    <property type="nucleotide sequence ID" value="NZ_MWIN01000018.1"/>
</dbReference>
<dbReference type="AlphaFoldDB" id="A0A4S3K2Q6"/>
<feature type="DNA-binding region" description="H-T-H motif" evidence="4">
    <location>
        <begin position="32"/>
        <end position="51"/>
    </location>
</feature>
<dbReference type="SUPFAM" id="SSF46689">
    <property type="entry name" value="Homeodomain-like"/>
    <property type="match status" value="1"/>
</dbReference>